<evidence type="ECO:0000313" key="1">
    <source>
        <dbReference type="EMBL" id="SMH64186.1"/>
    </source>
</evidence>
<reference evidence="1 2" key="1">
    <citation type="submission" date="2017-03" db="EMBL/GenBank/DDBJ databases">
        <authorList>
            <person name="Regsiter A."/>
            <person name="William W."/>
        </authorList>
    </citation>
    <scope>NUCLEOTIDE SEQUENCE [LARGE SCALE GENOMIC DNA]</scope>
    <source>
        <strain evidence="1">PRJEB5721</strain>
    </source>
</reference>
<dbReference type="Proteomes" id="UP000193925">
    <property type="component" value="Chromosome AFERRI"/>
</dbReference>
<dbReference type="EMBL" id="LT841305">
    <property type="protein sequence ID" value="SMH64186.1"/>
    <property type="molecule type" value="Genomic_DNA"/>
</dbReference>
<name>A0ABY1MKB6_9PROT</name>
<evidence type="ECO:0008006" key="3">
    <source>
        <dbReference type="Google" id="ProtNLM"/>
    </source>
</evidence>
<proteinExistence type="predicted"/>
<sequence length="197" mass="21439">MQALLAALASPLRWRKRFGSIPTGATRDRLAVAGFVQVDPVLAVTKKTAGLMITLTRSHLPLVVFCCSLLGGCASWFSPMQTAGIGEPQDTASTDNRRIHHDKAGDYFSVYPVPLETTTAAAKMALQWIGMDYDAVISRSSGHVVIQGMTVNQDMVTVTLDAVAPTATRVSIHFDYYGRMKLSLLFQHALAKEVKSR</sequence>
<organism evidence="1 2">
    <name type="scientific">Acidithiobacillus ferrivorans</name>
    <dbReference type="NCBI Taxonomy" id="160808"/>
    <lineage>
        <taxon>Bacteria</taxon>
        <taxon>Pseudomonadati</taxon>
        <taxon>Pseudomonadota</taxon>
        <taxon>Acidithiobacillia</taxon>
        <taxon>Acidithiobacillales</taxon>
        <taxon>Acidithiobacillaceae</taxon>
        <taxon>Acidithiobacillus</taxon>
    </lineage>
</organism>
<evidence type="ECO:0000313" key="2">
    <source>
        <dbReference type="Proteomes" id="UP000193925"/>
    </source>
</evidence>
<keyword evidence="2" id="KW-1185">Reference proteome</keyword>
<gene>
    <name evidence="1" type="ORF">AFERRI_10219</name>
</gene>
<accession>A0ABY1MKB6</accession>
<protein>
    <recommendedName>
        <fullName evidence="3">Lipoprotein</fullName>
    </recommendedName>
</protein>